<dbReference type="RefSeq" id="WP_377481267.1">
    <property type="nucleotide sequence ID" value="NZ_JBHUOX010000002.1"/>
</dbReference>
<dbReference type="Proteomes" id="UP001597641">
    <property type="component" value="Unassembled WGS sequence"/>
</dbReference>
<protein>
    <submittedName>
        <fullName evidence="1">Uncharacterized protein</fullName>
    </submittedName>
</protein>
<evidence type="ECO:0000313" key="1">
    <source>
        <dbReference type="EMBL" id="MFD2999508.1"/>
    </source>
</evidence>
<gene>
    <name evidence="1" type="ORF">ACFS7Z_03980</name>
</gene>
<sequence>MPMKYVSGGLECTFLKEGSTNNVILIRDEVLAEALMHTGIRGIIAGADLKILVNTFDRFCLRVKARKLYQELHDTLLAANAAMLDAIAA</sequence>
<dbReference type="EMBL" id="JBHUOX010000002">
    <property type="protein sequence ID" value="MFD2999508.1"/>
    <property type="molecule type" value="Genomic_DNA"/>
</dbReference>
<accession>A0ABW6BTU9</accession>
<keyword evidence="2" id="KW-1185">Reference proteome</keyword>
<reference evidence="2" key="1">
    <citation type="journal article" date="2019" name="Int. J. Syst. Evol. Microbiol.">
        <title>The Global Catalogue of Microorganisms (GCM) 10K type strain sequencing project: providing services to taxonomists for standard genome sequencing and annotation.</title>
        <authorList>
            <consortium name="The Broad Institute Genomics Platform"/>
            <consortium name="The Broad Institute Genome Sequencing Center for Infectious Disease"/>
            <person name="Wu L."/>
            <person name="Ma J."/>
        </authorList>
    </citation>
    <scope>NUCLEOTIDE SEQUENCE [LARGE SCALE GENOMIC DNA]</scope>
    <source>
        <strain evidence="2">KCTC 23984</strain>
    </source>
</reference>
<comment type="caution">
    <text evidence="1">The sequence shown here is derived from an EMBL/GenBank/DDBJ whole genome shotgun (WGS) entry which is preliminary data.</text>
</comment>
<organism evidence="1 2">
    <name type="scientific">Pontibacter toksunensis</name>
    <dbReference type="NCBI Taxonomy" id="1332631"/>
    <lineage>
        <taxon>Bacteria</taxon>
        <taxon>Pseudomonadati</taxon>
        <taxon>Bacteroidota</taxon>
        <taxon>Cytophagia</taxon>
        <taxon>Cytophagales</taxon>
        <taxon>Hymenobacteraceae</taxon>
        <taxon>Pontibacter</taxon>
    </lineage>
</organism>
<proteinExistence type="predicted"/>
<name>A0ABW6BTU9_9BACT</name>
<evidence type="ECO:0000313" key="2">
    <source>
        <dbReference type="Proteomes" id="UP001597641"/>
    </source>
</evidence>